<accession>A0A1X7RXT6</accession>
<dbReference type="EMBL" id="LT853698">
    <property type="protein sequence ID" value="SMQ52253.1"/>
    <property type="molecule type" value="Genomic_DNA"/>
</dbReference>
<evidence type="ECO:0000313" key="1">
    <source>
        <dbReference type="EMBL" id="SMQ52253.1"/>
    </source>
</evidence>
<organism evidence="1 2">
    <name type="scientific">Zymoseptoria tritici (strain ST99CH_3D7)</name>
    <dbReference type="NCBI Taxonomy" id="1276538"/>
    <lineage>
        <taxon>Eukaryota</taxon>
        <taxon>Fungi</taxon>
        <taxon>Dikarya</taxon>
        <taxon>Ascomycota</taxon>
        <taxon>Pezizomycotina</taxon>
        <taxon>Dothideomycetes</taxon>
        <taxon>Dothideomycetidae</taxon>
        <taxon>Mycosphaerellales</taxon>
        <taxon>Mycosphaerellaceae</taxon>
        <taxon>Zymoseptoria</taxon>
    </lineage>
</organism>
<evidence type="ECO:0000313" key="2">
    <source>
        <dbReference type="Proteomes" id="UP000215127"/>
    </source>
</evidence>
<reference evidence="1 2" key="1">
    <citation type="submission" date="2016-06" db="EMBL/GenBank/DDBJ databases">
        <authorList>
            <person name="Kjaerup R.B."/>
            <person name="Dalgaard T.S."/>
            <person name="Juul-Madsen H.R."/>
        </authorList>
    </citation>
    <scope>NUCLEOTIDE SEQUENCE [LARGE SCALE GENOMIC DNA]</scope>
</reference>
<proteinExistence type="predicted"/>
<dbReference type="Proteomes" id="UP000215127">
    <property type="component" value="Chromosome 7"/>
</dbReference>
<keyword evidence="2" id="KW-1185">Reference proteome</keyword>
<gene>
    <name evidence="1" type="ORF">ZT3D7_G7406</name>
</gene>
<sequence>MNAKIPKHFEFFKHTAASSFQPSSSCSRPLLRHASPSIASFCFRASTLGATQTAVSTNATSIWCASERAGPRRTTKSTDIGRRADEFVSPAYASAEV</sequence>
<dbReference type="AlphaFoldDB" id="A0A1X7RXT6"/>
<name>A0A1X7RXT6_ZYMT9</name>
<protein>
    <submittedName>
        <fullName evidence="1">Uncharacterized protein</fullName>
    </submittedName>
</protein>